<evidence type="ECO:0000256" key="8">
    <source>
        <dbReference type="PIRSR" id="PIRSR000808-1"/>
    </source>
</evidence>
<dbReference type="InterPro" id="IPR036265">
    <property type="entry name" value="HIT-like_sf"/>
</dbReference>
<keyword evidence="4 9" id="KW-0479">Metal-binding</keyword>
<dbReference type="InterPro" id="IPR005850">
    <property type="entry name" value="GalP_Utransf_C"/>
</dbReference>
<dbReference type="EMBL" id="JACPSX010000217">
    <property type="protein sequence ID" value="MBI3015621.1"/>
    <property type="molecule type" value="Genomic_DNA"/>
</dbReference>
<keyword evidence="2" id="KW-0808">Transferase</keyword>
<gene>
    <name evidence="12" type="primary">galT</name>
    <name evidence="12" type="ORF">HYY65_11330</name>
</gene>
<keyword evidence="3 12" id="KW-0548">Nucleotidyltransferase</keyword>
<evidence type="ECO:0000256" key="9">
    <source>
        <dbReference type="PIRSR" id="PIRSR000808-3"/>
    </source>
</evidence>
<dbReference type="Proteomes" id="UP000741360">
    <property type="component" value="Unassembled WGS sequence"/>
</dbReference>
<organism evidence="12 13">
    <name type="scientific">Tectimicrobiota bacterium</name>
    <dbReference type="NCBI Taxonomy" id="2528274"/>
    <lineage>
        <taxon>Bacteria</taxon>
        <taxon>Pseudomonadati</taxon>
        <taxon>Nitrospinota/Tectimicrobiota group</taxon>
        <taxon>Candidatus Tectimicrobiota</taxon>
    </lineage>
</organism>
<dbReference type="InterPro" id="IPR001937">
    <property type="entry name" value="GalP_UDPtransf1"/>
</dbReference>
<accession>A0A932GQQ5</accession>
<dbReference type="NCBIfam" id="TIGR00209">
    <property type="entry name" value="galT_1"/>
    <property type="match status" value="1"/>
</dbReference>
<dbReference type="PANTHER" id="PTHR42763:SF1">
    <property type="entry name" value="UDP-GLUCOSE--HEXOSE-1-PHOSPHATE URIDYLYLTRANSFERASE"/>
    <property type="match status" value="1"/>
</dbReference>
<evidence type="ECO:0000256" key="1">
    <source>
        <dbReference type="ARBA" id="ARBA00010951"/>
    </source>
</evidence>
<feature type="binding site" evidence="9">
    <location>
        <position position="42"/>
    </location>
    <ligand>
        <name>Zn(2+)</name>
        <dbReference type="ChEBI" id="CHEBI:29105"/>
    </ligand>
</feature>
<dbReference type="InterPro" id="IPR053177">
    <property type="entry name" value="ADP-glucose_phosphorylase"/>
</dbReference>
<evidence type="ECO:0000256" key="3">
    <source>
        <dbReference type="ARBA" id="ARBA00022695"/>
    </source>
</evidence>
<evidence type="ECO:0000313" key="13">
    <source>
        <dbReference type="Proteomes" id="UP000741360"/>
    </source>
</evidence>
<feature type="domain" description="Galactose-1-phosphate uridyl transferase C-terminal" evidence="11">
    <location>
        <begin position="186"/>
        <end position="300"/>
    </location>
</feature>
<proteinExistence type="inferred from homology"/>
<evidence type="ECO:0000256" key="4">
    <source>
        <dbReference type="ARBA" id="ARBA00022723"/>
    </source>
</evidence>
<dbReference type="GO" id="GO:0008108">
    <property type="term" value="F:UDP-glucose:hexose-1-phosphate uridylyltransferase activity"/>
    <property type="evidence" value="ECO:0007669"/>
    <property type="project" value="UniProtKB-UniRule"/>
</dbReference>
<dbReference type="EC" id="2.7.7.12" evidence="7"/>
<dbReference type="Pfam" id="PF01087">
    <property type="entry name" value="GalP_UDP_transf"/>
    <property type="match status" value="1"/>
</dbReference>
<dbReference type="PIRSF" id="PIRSF000808">
    <property type="entry name" value="GalT"/>
    <property type="match status" value="1"/>
</dbReference>
<comment type="cofactor">
    <cofactor evidence="9">
        <name>Zn(2+)</name>
        <dbReference type="ChEBI" id="CHEBI:29105"/>
    </cofactor>
    <text evidence="9">Binds 1 zinc ion per subunit.</text>
</comment>
<dbReference type="SUPFAM" id="SSF54197">
    <property type="entry name" value="HIT-like"/>
    <property type="match status" value="2"/>
</dbReference>
<keyword evidence="5 9" id="KW-0862">Zinc</keyword>
<feature type="binding site" evidence="9">
    <location>
        <position position="39"/>
    </location>
    <ligand>
        <name>Zn(2+)</name>
        <dbReference type="ChEBI" id="CHEBI:29105"/>
    </ligand>
</feature>
<comment type="caution">
    <text evidence="12">The sequence shown here is derived from an EMBL/GenBank/DDBJ whole genome shotgun (WGS) entry which is preliminary data.</text>
</comment>
<feature type="binding site" evidence="9">
    <location>
        <position position="163"/>
    </location>
    <ligand>
        <name>Zn(2+)</name>
        <dbReference type="ChEBI" id="CHEBI:29105"/>
    </ligand>
</feature>
<sequence>MPELRKDPILGRWVIISTERAARPKDFKIQAPAPQRGTCPFCPGNESMTPPEILAYRPPGSPPDTPGWTLRVIPNKFPALRIEGNLDRSGIGVYDRMNGVGAHEVIIETPRHDLNLSQASESTIRDVLWSYRERLVDLKKDPRLRYTLIFKNHGEAAGASLEHSHSQIIALPIIPQTVALELYGCKNFFDYHDRCIFCDILEQELEQESRIIENRPATAAFTPYASRFPFEVWIMPRKHLCGYEDATALDLEDLARTFSAVLRRLEKVLGSHPYNLIMHTAAFDDRYPQTCDYYHWHFEIMPTLTRVAGFEWGTGFFINPVLPEEAARYLREVSL</sequence>
<evidence type="ECO:0000256" key="6">
    <source>
        <dbReference type="ARBA" id="ARBA00023277"/>
    </source>
</evidence>
<dbReference type="Gene3D" id="3.30.428.10">
    <property type="entry name" value="HIT-like"/>
    <property type="match status" value="2"/>
</dbReference>
<feature type="binding site" evidence="9">
    <location>
        <position position="112"/>
    </location>
    <ligand>
        <name>Zn(2+)</name>
        <dbReference type="ChEBI" id="CHEBI:29105"/>
    </ligand>
</feature>
<keyword evidence="6" id="KW-0119">Carbohydrate metabolism</keyword>
<dbReference type="GO" id="GO:0008270">
    <property type="term" value="F:zinc ion binding"/>
    <property type="evidence" value="ECO:0007669"/>
    <property type="project" value="InterPro"/>
</dbReference>
<dbReference type="GO" id="GO:0006012">
    <property type="term" value="P:galactose metabolic process"/>
    <property type="evidence" value="ECO:0007669"/>
    <property type="project" value="UniProtKB-UniRule"/>
</dbReference>
<dbReference type="AlphaFoldDB" id="A0A932GQQ5"/>
<evidence type="ECO:0000256" key="5">
    <source>
        <dbReference type="ARBA" id="ARBA00022833"/>
    </source>
</evidence>
<dbReference type="PANTHER" id="PTHR42763">
    <property type="entry name" value="ADP-GLUCOSE PHOSPHORYLASE"/>
    <property type="match status" value="1"/>
</dbReference>
<feature type="domain" description="Galactose-1-phosphate uridyl transferase N-terminal" evidence="10">
    <location>
        <begin position="3"/>
        <end position="175"/>
    </location>
</feature>
<name>A0A932GQQ5_UNCTE</name>
<evidence type="ECO:0000256" key="2">
    <source>
        <dbReference type="ARBA" id="ARBA00022679"/>
    </source>
</evidence>
<evidence type="ECO:0000259" key="10">
    <source>
        <dbReference type="Pfam" id="PF01087"/>
    </source>
</evidence>
<evidence type="ECO:0000259" key="11">
    <source>
        <dbReference type="Pfam" id="PF02744"/>
    </source>
</evidence>
<feature type="active site" description="Tele-UMP-histidine intermediate" evidence="8">
    <location>
        <position position="165"/>
    </location>
</feature>
<evidence type="ECO:0000313" key="12">
    <source>
        <dbReference type="EMBL" id="MBI3015621.1"/>
    </source>
</evidence>
<protein>
    <recommendedName>
        <fullName evidence="7">Galactose-1-phosphate uridylyltransferase</fullName>
        <ecNumber evidence="7">2.7.7.12</ecNumber>
    </recommendedName>
</protein>
<reference evidence="12" key="1">
    <citation type="submission" date="2020-07" db="EMBL/GenBank/DDBJ databases">
        <title>Huge and variable diversity of episymbiotic CPR bacteria and DPANN archaea in groundwater ecosystems.</title>
        <authorList>
            <person name="He C.Y."/>
            <person name="Keren R."/>
            <person name="Whittaker M."/>
            <person name="Farag I.F."/>
            <person name="Doudna J."/>
            <person name="Cate J.H.D."/>
            <person name="Banfield J.F."/>
        </authorList>
    </citation>
    <scope>NUCLEOTIDE SEQUENCE</scope>
    <source>
        <strain evidence="12">NC_groundwater_717_Ag_S-0.2um_59_8</strain>
    </source>
</reference>
<evidence type="ECO:0000256" key="7">
    <source>
        <dbReference type="NCBIfam" id="TIGR00209"/>
    </source>
</evidence>
<dbReference type="Pfam" id="PF02744">
    <property type="entry name" value="GalP_UDP_tr_C"/>
    <property type="match status" value="1"/>
</dbReference>
<dbReference type="InterPro" id="IPR005849">
    <property type="entry name" value="GalP_Utransf_N"/>
</dbReference>
<comment type="similarity">
    <text evidence="1">Belongs to the galactose-1-phosphate uridylyltransferase type 1 family.</text>
</comment>